<dbReference type="InterPro" id="IPR036034">
    <property type="entry name" value="PDZ_sf"/>
</dbReference>
<dbReference type="Gene3D" id="2.30.42.10">
    <property type="match status" value="1"/>
</dbReference>
<dbReference type="SUPFAM" id="SSF50494">
    <property type="entry name" value="Trypsin-like serine proteases"/>
    <property type="match status" value="1"/>
</dbReference>
<dbReference type="InterPro" id="IPR009003">
    <property type="entry name" value="Peptidase_S1_PA"/>
</dbReference>
<dbReference type="InterPro" id="IPR001478">
    <property type="entry name" value="PDZ"/>
</dbReference>
<dbReference type="EMBL" id="BAAADV010000001">
    <property type="protein sequence ID" value="GAA0666530.1"/>
    <property type="molecule type" value="Genomic_DNA"/>
</dbReference>
<organism evidence="6 7">
    <name type="scientific">Natronoarchaeum mannanilyticum</name>
    <dbReference type="NCBI Taxonomy" id="926360"/>
    <lineage>
        <taxon>Archaea</taxon>
        <taxon>Methanobacteriati</taxon>
        <taxon>Methanobacteriota</taxon>
        <taxon>Stenosarchaea group</taxon>
        <taxon>Halobacteria</taxon>
        <taxon>Halobacteriales</taxon>
        <taxon>Natronoarchaeaceae</taxon>
    </lineage>
</organism>
<dbReference type="AlphaFoldDB" id="A0AAV3T7T9"/>
<dbReference type="Pfam" id="PF13365">
    <property type="entry name" value="Trypsin_2"/>
    <property type="match status" value="1"/>
</dbReference>
<dbReference type="GO" id="GO:0006508">
    <property type="term" value="P:proteolysis"/>
    <property type="evidence" value="ECO:0007669"/>
    <property type="project" value="UniProtKB-KW"/>
</dbReference>
<protein>
    <submittedName>
        <fullName evidence="6">Trypsin-like peptidase domain-containing protein</fullName>
    </submittedName>
</protein>
<name>A0AAV3T7T9_9EURY</name>
<feature type="region of interest" description="Disordered" evidence="4">
    <location>
        <begin position="49"/>
        <end position="79"/>
    </location>
</feature>
<feature type="compositionally biased region" description="Polar residues" evidence="4">
    <location>
        <begin position="53"/>
        <end position="77"/>
    </location>
</feature>
<dbReference type="InterPro" id="IPR001940">
    <property type="entry name" value="Peptidase_S1C"/>
</dbReference>
<sequence length="410" mass="40892">MGQGRFALGVALLVVIGTVAAGAVAAPTNGGASSGNQASEIDGAALQADATDDSGTATNENGSGTNDGPNGTTTATRSPGVCDYAGLYDRTIDSVVAIQTGTGIGSGFVYRVADDGTGYVVTNAHVVGDSEEVVVQLADGESRTGEVVGRDVLSDLAVIEIPETPDDAEALPVADGTADPGNAVAALGNPFGLDETITHGIVSGVNRSMPTTRGYSVPNVVQTDAPISPGNSGGPLVTCDGTVVGVNTAGIAARGAENIGFAVSATLIDRVVPALIEDGEYEYSYLGVAATPVTPPIAEANDLNVTEGLYVVRTAEDSPAADALDGATENETAAGFSVPVGGDVIVAIDGQPVSSGEELSSYLVTETSPGDEVTLTVLRDGERQEIEVTLAERPEPQTGPTGQPPGGPPG</sequence>
<reference evidence="6 7" key="1">
    <citation type="journal article" date="2019" name="Int. J. Syst. Evol. Microbiol.">
        <title>The Global Catalogue of Microorganisms (GCM) 10K type strain sequencing project: providing services to taxonomists for standard genome sequencing and annotation.</title>
        <authorList>
            <consortium name="The Broad Institute Genomics Platform"/>
            <consortium name="The Broad Institute Genome Sequencing Center for Infectious Disease"/>
            <person name="Wu L."/>
            <person name="Ma J."/>
        </authorList>
    </citation>
    <scope>NUCLEOTIDE SEQUENCE [LARGE SCALE GENOMIC DNA]</scope>
    <source>
        <strain evidence="6 7">JCM 16328</strain>
    </source>
</reference>
<evidence type="ECO:0000259" key="5">
    <source>
        <dbReference type="Pfam" id="PF13180"/>
    </source>
</evidence>
<dbReference type="Pfam" id="PF13180">
    <property type="entry name" value="PDZ_2"/>
    <property type="match status" value="1"/>
</dbReference>
<dbReference type="InterPro" id="IPR051201">
    <property type="entry name" value="Chloro_Bact_Ser_Proteases"/>
</dbReference>
<dbReference type="GO" id="GO:0004252">
    <property type="term" value="F:serine-type endopeptidase activity"/>
    <property type="evidence" value="ECO:0007669"/>
    <property type="project" value="InterPro"/>
</dbReference>
<evidence type="ECO:0000313" key="6">
    <source>
        <dbReference type="EMBL" id="GAA0666530.1"/>
    </source>
</evidence>
<feature type="domain" description="PDZ" evidence="5">
    <location>
        <begin position="285"/>
        <end position="390"/>
    </location>
</feature>
<keyword evidence="7" id="KW-1185">Reference proteome</keyword>
<keyword evidence="2" id="KW-0645">Protease</keyword>
<gene>
    <name evidence="6" type="ORF">GCM10009020_09760</name>
</gene>
<dbReference type="PANTHER" id="PTHR43343">
    <property type="entry name" value="PEPTIDASE S12"/>
    <property type="match status" value="1"/>
</dbReference>
<dbReference type="PRINTS" id="PR00834">
    <property type="entry name" value="PROTEASES2C"/>
</dbReference>
<proteinExistence type="inferred from homology"/>
<dbReference type="Proteomes" id="UP001500420">
    <property type="component" value="Unassembled WGS sequence"/>
</dbReference>
<comment type="caution">
    <text evidence="6">The sequence shown here is derived from an EMBL/GenBank/DDBJ whole genome shotgun (WGS) entry which is preliminary data.</text>
</comment>
<evidence type="ECO:0000313" key="7">
    <source>
        <dbReference type="Proteomes" id="UP001500420"/>
    </source>
</evidence>
<evidence type="ECO:0000256" key="3">
    <source>
        <dbReference type="ARBA" id="ARBA00022801"/>
    </source>
</evidence>
<keyword evidence="3" id="KW-0378">Hydrolase</keyword>
<evidence type="ECO:0000256" key="4">
    <source>
        <dbReference type="SAM" id="MobiDB-lite"/>
    </source>
</evidence>
<evidence type="ECO:0000256" key="1">
    <source>
        <dbReference type="ARBA" id="ARBA00010541"/>
    </source>
</evidence>
<feature type="region of interest" description="Disordered" evidence="4">
    <location>
        <begin position="388"/>
        <end position="410"/>
    </location>
</feature>
<dbReference type="RefSeq" id="WP_343772771.1">
    <property type="nucleotide sequence ID" value="NZ_BAAADV010000001.1"/>
</dbReference>
<accession>A0AAV3T7T9</accession>
<dbReference type="SUPFAM" id="SSF50156">
    <property type="entry name" value="PDZ domain-like"/>
    <property type="match status" value="1"/>
</dbReference>
<comment type="similarity">
    <text evidence="1">Belongs to the peptidase S1C family.</text>
</comment>
<dbReference type="Gene3D" id="2.40.10.10">
    <property type="entry name" value="Trypsin-like serine proteases"/>
    <property type="match status" value="2"/>
</dbReference>
<dbReference type="InterPro" id="IPR043504">
    <property type="entry name" value="Peptidase_S1_PA_chymotrypsin"/>
</dbReference>
<evidence type="ECO:0000256" key="2">
    <source>
        <dbReference type="ARBA" id="ARBA00022670"/>
    </source>
</evidence>
<dbReference type="PANTHER" id="PTHR43343:SF3">
    <property type="entry name" value="PROTEASE DO-LIKE 8, CHLOROPLASTIC"/>
    <property type="match status" value="1"/>
</dbReference>